<keyword evidence="1" id="KW-1133">Transmembrane helix</keyword>
<gene>
    <name evidence="2" type="ORF">AXF14_04425</name>
</gene>
<keyword evidence="1" id="KW-0472">Membrane</keyword>
<name>A0A0X8JGH3_ACTRD</name>
<evidence type="ECO:0000313" key="3">
    <source>
        <dbReference type="Proteomes" id="UP000065220"/>
    </source>
</evidence>
<dbReference type="STRING" id="111015.AXF14_04425"/>
<organism evidence="2 3">
    <name type="scientific">Actinomyces radicidentis</name>
    <dbReference type="NCBI Taxonomy" id="111015"/>
    <lineage>
        <taxon>Bacteria</taxon>
        <taxon>Bacillati</taxon>
        <taxon>Actinomycetota</taxon>
        <taxon>Actinomycetes</taxon>
        <taxon>Actinomycetales</taxon>
        <taxon>Actinomycetaceae</taxon>
        <taxon>Actinomyces</taxon>
    </lineage>
</organism>
<evidence type="ECO:0000313" key="2">
    <source>
        <dbReference type="EMBL" id="AMD88419.1"/>
    </source>
</evidence>
<dbReference type="AlphaFoldDB" id="A0A0X8JGH3"/>
<feature type="transmembrane region" description="Helical" evidence="1">
    <location>
        <begin position="107"/>
        <end position="127"/>
    </location>
</feature>
<evidence type="ECO:0008006" key="4">
    <source>
        <dbReference type="Google" id="ProtNLM"/>
    </source>
</evidence>
<dbReference type="EMBL" id="CP014228">
    <property type="protein sequence ID" value="AMD88419.1"/>
    <property type="molecule type" value="Genomic_DNA"/>
</dbReference>
<reference evidence="3" key="1">
    <citation type="submission" date="2016-02" db="EMBL/GenBank/DDBJ databases">
        <authorList>
            <person name="Holder M.E."/>
            <person name="Ajami N.J."/>
            <person name="Petrosino J.F."/>
        </authorList>
    </citation>
    <scope>NUCLEOTIDE SEQUENCE [LARGE SCALE GENOMIC DNA]</scope>
    <source>
        <strain evidence="3">CCUG 36733</strain>
    </source>
</reference>
<keyword evidence="3" id="KW-1185">Reference proteome</keyword>
<evidence type="ECO:0000256" key="1">
    <source>
        <dbReference type="SAM" id="Phobius"/>
    </source>
</evidence>
<dbReference type="InterPro" id="IPR018650">
    <property type="entry name" value="STSV1_Orf64"/>
</dbReference>
<feature type="transmembrane region" description="Helical" evidence="1">
    <location>
        <begin position="190"/>
        <end position="213"/>
    </location>
</feature>
<protein>
    <recommendedName>
        <fullName evidence="4">DUF2079 domain-containing protein</fullName>
    </recommendedName>
</protein>
<sequence length="470" mass="50287">MYVPSWDLAIFSELAKDYAHLQAPVVPIKGVGFNLLGDHFHPILVLLGPVWALFPSPLSLLITQDLLLAVSAWPLTRVATRVVGRVPALALGLCYALSWGFQGAVAAQFHEIAFAVPMLAWSCAAFVERRWWASALWAAPLVLVKEDLGLTALMIGLAIAWRGRHEEAPVHEPTGRRLRDRAARLTPLQLGLGLAAFGLLMFLLTVLVILPLLSSTGTWQYGLGGNAGDGTATTASSDGPLSRLFSPEVKTATLAMIVCTAGLIGLGSPLIAAVLPTIAWRFLSSKEFYWDWKAWHYNAVLIPIALGALLDVLARLRARRAAPDDVDAPAGWLGAPVWARWLSVVGVAVPLVMTVLTAKDLPLASMKDEGWGATSSRAAAAQQVMDTIAEGATVETDLGLLAYLVPRAEVYWVGTAGVSPEYVVIDEQSSAWGGNPPMDAAQWISGQVTDGSTYTNVLTVDGYQVAKRNG</sequence>
<feature type="transmembrane region" description="Helical" evidence="1">
    <location>
        <begin position="254"/>
        <end position="283"/>
    </location>
</feature>
<dbReference type="Proteomes" id="UP000065220">
    <property type="component" value="Chromosome"/>
</dbReference>
<keyword evidence="1" id="KW-0812">Transmembrane</keyword>
<accession>A0A0X8JGH3</accession>
<feature type="transmembrane region" description="Helical" evidence="1">
    <location>
        <begin position="295"/>
        <end position="318"/>
    </location>
</feature>
<feature type="transmembrane region" description="Helical" evidence="1">
    <location>
        <begin position="43"/>
        <end position="70"/>
    </location>
</feature>
<feature type="transmembrane region" description="Helical" evidence="1">
    <location>
        <begin position="82"/>
        <end position="101"/>
    </location>
</feature>
<dbReference type="Pfam" id="PF09852">
    <property type="entry name" value="DUF2079"/>
    <property type="match status" value="1"/>
</dbReference>
<dbReference type="KEGG" id="ard:AXF14_04425"/>
<proteinExistence type="predicted"/>
<feature type="transmembrane region" description="Helical" evidence="1">
    <location>
        <begin position="338"/>
        <end position="358"/>
    </location>
</feature>